<organism evidence="2 3">
    <name type="scientific">Sediminibacterium ginsengisoli</name>
    <dbReference type="NCBI Taxonomy" id="413434"/>
    <lineage>
        <taxon>Bacteria</taxon>
        <taxon>Pseudomonadati</taxon>
        <taxon>Bacteroidota</taxon>
        <taxon>Chitinophagia</taxon>
        <taxon>Chitinophagales</taxon>
        <taxon>Chitinophagaceae</taxon>
        <taxon>Sediminibacterium</taxon>
    </lineage>
</organism>
<keyword evidence="3" id="KW-1185">Reference proteome</keyword>
<dbReference type="STRING" id="413434.SAMN04488132_10571"/>
<gene>
    <name evidence="2" type="ORF">SAMN04488132_10571</name>
</gene>
<dbReference type="InterPro" id="IPR020575">
    <property type="entry name" value="Hsp90_N"/>
</dbReference>
<dbReference type="Gene3D" id="3.30.565.10">
    <property type="entry name" value="Histidine kinase-like ATPase, C-terminal domain"/>
    <property type="match status" value="1"/>
</dbReference>
<dbReference type="AlphaFoldDB" id="A0A1T4P198"/>
<dbReference type="SUPFAM" id="SSF109604">
    <property type="entry name" value="HD-domain/PDEase-like"/>
    <property type="match status" value="1"/>
</dbReference>
<evidence type="ECO:0000313" key="3">
    <source>
        <dbReference type="Proteomes" id="UP000190888"/>
    </source>
</evidence>
<dbReference type="Proteomes" id="UP000190888">
    <property type="component" value="Unassembled WGS sequence"/>
</dbReference>
<dbReference type="OrthoDB" id="9802640at2"/>
<name>A0A1T4P198_9BACT</name>
<dbReference type="EMBL" id="FUWH01000005">
    <property type="protein sequence ID" value="SJZ84728.1"/>
    <property type="molecule type" value="Genomic_DNA"/>
</dbReference>
<protein>
    <recommendedName>
        <fullName evidence="1">HD-CE domain-containing protein</fullName>
    </recommendedName>
</protein>
<dbReference type="PRINTS" id="PR00775">
    <property type="entry name" value="HEATSHOCK90"/>
</dbReference>
<feature type="domain" description="HD-CE" evidence="1">
    <location>
        <begin position="45"/>
        <end position="295"/>
    </location>
</feature>
<evidence type="ECO:0000313" key="2">
    <source>
        <dbReference type="EMBL" id="SJZ84728.1"/>
    </source>
</evidence>
<reference evidence="2 3" key="1">
    <citation type="submission" date="2017-02" db="EMBL/GenBank/DDBJ databases">
        <authorList>
            <person name="Peterson S.W."/>
        </authorList>
    </citation>
    <scope>NUCLEOTIDE SEQUENCE [LARGE SCALE GENOMIC DNA]</scope>
    <source>
        <strain evidence="2 3">DSM 22335</strain>
    </source>
</reference>
<dbReference type="Pfam" id="PF24391">
    <property type="entry name" value="HD-CE"/>
    <property type="match status" value="1"/>
</dbReference>
<dbReference type="InterPro" id="IPR036890">
    <property type="entry name" value="HATPase_C_sf"/>
</dbReference>
<dbReference type="RefSeq" id="WP_078831405.1">
    <property type="nucleotide sequence ID" value="NZ_FUWH01000005.1"/>
</dbReference>
<proteinExistence type="predicted"/>
<sequence>MNMDELKRLPIWNQMNTKCDADEVSIVQNHVEYILPLMERYTETFPLYTLHNRDHVLNVIRIMGELLGEQVEQLSGLEAMVLILSSVYHDFGMVFTEEERARIGEYEDFKLSFLNEFPAARLSYEQQGRVVTKDLAEWYCRWAHAVRVWLKIEEMEAVIGKLNFRRISIKKALGDVCASHNETIENIRIDDARFDPSYLGECDLRFCALLLRLADILDFDNSRSPQSVYDYLDISNPRNYSEQISKDEWNKHMASHGFRFTGKADAKPLLFIANPPHPYIEQGIHNFLNLIDLELVGALKVSKLCDDRWKAFPFPERIERGQIKSENYLSGKYKFTLSEDKILDLLTGDNLYSDNFVFIRELLQNAIDTVRHRSYVEKCANPEYQPQPIEVSFFQDHEGYNWLRVDDEGMGMDLNIIETHLLNKGNSYYNSDLFKLEKLKISEKIQDEFSPISRFGIGLLSCFITCDKIEISTCYAYPSNGRYEKNRMSIEGRSGFWVVQSDAARHTPIAMPNQDGLEKGYRKTPGTSIACRIKTSHEYLGLNIEHHLKRFLLAPEIPVIFEGQPIGGDWDEMVNTPWCDYLKTSLSQDFVDRCSTLLEVKIESIAIEVLPVDLTRDSGTSKLSGQMVVVVPRIIIVGRNKYYDIGHYFRIDQSSDKTLFFCFKKSKDANGRDIEIEEHIDISSIIAHINIPKDLYLPYERRATFSNPRISHNGIVIHDANKSLVVQLDKFDHFNLSFSRNRPYFLSAGLFCFKDSLLPEVVVSRNTIKRFGELIIANLYYATRRLLEFNYGSGALFTYLPDLEQNNRFNNFSIEVFEAAGIYERDLDFWNNLPCVDVIGKGTMSINELNKENSKEKIQFWPANFGSEFYNYFSRFILIKNLDITFLNTGDDGYYLEGTARDRSTPITEALRLFRPLSFLECDDYSKIVLANLGFNKNHPLIKWYLNNAVIINNEYQHLGWQFLDKLLHSDSDVIPSVNAILDRFRTLLPENDRPAPTLNLKESDL</sequence>
<dbReference type="SUPFAM" id="SSF55874">
    <property type="entry name" value="ATPase domain of HSP90 chaperone/DNA topoisomerase II/histidine kinase"/>
    <property type="match status" value="1"/>
</dbReference>
<dbReference type="InterPro" id="IPR056471">
    <property type="entry name" value="HD-CE"/>
</dbReference>
<accession>A0A1T4P198</accession>
<evidence type="ECO:0000259" key="1">
    <source>
        <dbReference type="Pfam" id="PF24391"/>
    </source>
</evidence>